<dbReference type="InterPro" id="IPR018022">
    <property type="entry name" value="IPT"/>
</dbReference>
<dbReference type="GO" id="GO:0052381">
    <property type="term" value="F:tRNA dimethylallyltransferase activity"/>
    <property type="evidence" value="ECO:0007669"/>
    <property type="project" value="UniProtKB-UniRule"/>
</dbReference>
<dbReference type="EC" id="2.5.1.75" evidence="10"/>
<dbReference type="NCBIfam" id="TIGR00174">
    <property type="entry name" value="miaA"/>
    <property type="match status" value="1"/>
</dbReference>
<comment type="catalytic activity">
    <reaction evidence="9 10 11">
        <text>adenosine(37) in tRNA + dimethylallyl diphosphate = N(6)-dimethylallyladenosine(37) in tRNA + diphosphate</text>
        <dbReference type="Rhea" id="RHEA:26482"/>
        <dbReference type="Rhea" id="RHEA-COMP:10162"/>
        <dbReference type="Rhea" id="RHEA-COMP:10375"/>
        <dbReference type="ChEBI" id="CHEBI:33019"/>
        <dbReference type="ChEBI" id="CHEBI:57623"/>
        <dbReference type="ChEBI" id="CHEBI:74411"/>
        <dbReference type="ChEBI" id="CHEBI:74415"/>
        <dbReference type="EC" id="2.5.1.75"/>
    </reaction>
</comment>
<feature type="binding site" evidence="10">
    <location>
        <begin position="26"/>
        <end position="33"/>
    </location>
    <ligand>
        <name>ATP</name>
        <dbReference type="ChEBI" id="CHEBI:30616"/>
    </ligand>
</feature>
<feature type="site" description="Interaction with substrate tRNA" evidence="10">
    <location>
        <position position="140"/>
    </location>
</feature>
<evidence type="ECO:0000256" key="12">
    <source>
        <dbReference type="RuleBase" id="RU003784"/>
    </source>
</evidence>
<keyword evidence="4 10" id="KW-0808">Transferase</keyword>
<dbReference type="PANTHER" id="PTHR11088:SF60">
    <property type="entry name" value="TRNA DIMETHYLALLYLTRANSFERASE"/>
    <property type="match status" value="1"/>
</dbReference>
<gene>
    <name evidence="10 14" type="primary">miaA</name>
    <name evidence="14" type="ORF">GCM10017083_54300</name>
</gene>
<feature type="site" description="Interaction with substrate tRNA" evidence="10">
    <location>
        <position position="117"/>
    </location>
</feature>
<evidence type="ECO:0000256" key="10">
    <source>
        <dbReference type="HAMAP-Rule" id="MF_00185"/>
    </source>
</evidence>
<evidence type="ECO:0000256" key="8">
    <source>
        <dbReference type="ARBA" id="ARBA00022842"/>
    </source>
</evidence>
<comment type="caution">
    <text evidence="14">The sequence shown here is derived from an EMBL/GenBank/DDBJ whole genome shotgun (WGS) entry which is preliminary data.</text>
</comment>
<comment type="similarity">
    <text evidence="3 10 13">Belongs to the IPP transferase family.</text>
</comment>
<dbReference type="EMBL" id="BMZS01000017">
    <property type="protein sequence ID" value="GHD63678.1"/>
    <property type="molecule type" value="Genomic_DNA"/>
</dbReference>
<dbReference type="Gene3D" id="3.40.50.300">
    <property type="entry name" value="P-loop containing nucleotide triphosphate hydrolases"/>
    <property type="match status" value="1"/>
</dbReference>
<dbReference type="InterPro" id="IPR039657">
    <property type="entry name" value="Dimethylallyltransferase"/>
</dbReference>
<comment type="cofactor">
    <cofactor evidence="1 10">
        <name>Mg(2+)</name>
        <dbReference type="ChEBI" id="CHEBI:18420"/>
    </cofactor>
</comment>
<dbReference type="GO" id="GO:0006400">
    <property type="term" value="P:tRNA modification"/>
    <property type="evidence" value="ECO:0007669"/>
    <property type="project" value="TreeGrafter"/>
</dbReference>
<dbReference type="Pfam" id="PF01715">
    <property type="entry name" value="IPPT"/>
    <property type="match status" value="1"/>
</dbReference>
<dbReference type="PANTHER" id="PTHR11088">
    <property type="entry name" value="TRNA DIMETHYLALLYLTRANSFERASE"/>
    <property type="match status" value="1"/>
</dbReference>
<evidence type="ECO:0000256" key="3">
    <source>
        <dbReference type="ARBA" id="ARBA00005842"/>
    </source>
</evidence>
<dbReference type="InterPro" id="IPR027417">
    <property type="entry name" value="P-loop_NTPase"/>
</dbReference>
<dbReference type="AlphaFoldDB" id="A0A918XYV1"/>
<keyword evidence="15" id="KW-1185">Reference proteome</keyword>
<dbReference type="Proteomes" id="UP000630353">
    <property type="component" value="Unassembled WGS sequence"/>
</dbReference>
<comment type="function">
    <text evidence="2 10 12">Catalyzes the transfer of a dimethylallyl group onto the adenine at position 37 in tRNAs that read codons beginning with uridine, leading to the formation of N6-(dimethylallyl)adenosine (i(6)A).</text>
</comment>
<accession>A0A918XYV1</accession>
<keyword evidence="7 10" id="KW-0067">ATP-binding</keyword>
<keyword evidence="5 10" id="KW-0819">tRNA processing</keyword>
<name>A0A918XYV1_9PROT</name>
<protein>
    <recommendedName>
        <fullName evidence="10">tRNA dimethylallyltransferase</fullName>
        <ecNumber evidence="10">2.5.1.75</ecNumber>
    </recommendedName>
    <alternativeName>
        <fullName evidence="10">Dimethylallyl diphosphate:tRNA dimethylallyltransferase</fullName>
        <shortName evidence="10">DMAPP:tRNA dimethylallyltransferase</shortName>
        <shortName evidence="10">DMATase</shortName>
    </alternativeName>
    <alternativeName>
        <fullName evidence="10">Isopentenyl-diphosphate:tRNA isopentenyltransferase</fullName>
        <shortName evidence="10">IPP transferase</shortName>
        <shortName evidence="10">IPPT</shortName>
        <shortName evidence="10">IPTase</shortName>
    </alternativeName>
</protein>
<comment type="subunit">
    <text evidence="10">Monomer.</text>
</comment>
<dbReference type="GO" id="GO:0005524">
    <property type="term" value="F:ATP binding"/>
    <property type="evidence" value="ECO:0007669"/>
    <property type="project" value="UniProtKB-UniRule"/>
</dbReference>
<feature type="region of interest" description="Interaction with substrate tRNA" evidence="10">
    <location>
        <begin position="51"/>
        <end position="54"/>
    </location>
</feature>
<evidence type="ECO:0000256" key="1">
    <source>
        <dbReference type="ARBA" id="ARBA00001946"/>
    </source>
</evidence>
<evidence type="ECO:0000256" key="7">
    <source>
        <dbReference type="ARBA" id="ARBA00022840"/>
    </source>
</evidence>
<evidence type="ECO:0000256" key="2">
    <source>
        <dbReference type="ARBA" id="ARBA00003213"/>
    </source>
</evidence>
<dbReference type="HAMAP" id="MF_00185">
    <property type="entry name" value="IPP_trans"/>
    <property type="match status" value="1"/>
</dbReference>
<dbReference type="Gene3D" id="1.10.20.140">
    <property type="match status" value="1"/>
</dbReference>
<sequence>MAAPYGVAAGRMSSARVHQTVLVVAGPTASGKSALALLLAEALGGVVINADSMQVYRDLRILTARPSPADEARVPHRLYGVLDAAERGSAAWWRAAALAEIAVAGRERRLPVLCGGTGLYLRALLHGIADIPAVPEAVAREAAERYGRIGGEAFREELRRLDPVAAERLFAGDSQRLQRAWSVATATGRALSEWQAAASVPPPGLQFRTVLLSPPRPVSAEAVERRFRAMVADGAVDEVTRLLGRGLDPSLPALKAIGVPELRAYLEGRTGLEDAIRDAVTATRQYAKRQRTWFRHQFRSDLQVDAQFSESGFGKIFPKVRELVLTPES</sequence>
<proteinExistence type="inferred from homology"/>
<evidence type="ECO:0000256" key="5">
    <source>
        <dbReference type="ARBA" id="ARBA00022694"/>
    </source>
</evidence>
<dbReference type="SUPFAM" id="SSF52540">
    <property type="entry name" value="P-loop containing nucleoside triphosphate hydrolases"/>
    <property type="match status" value="2"/>
</dbReference>
<evidence type="ECO:0000256" key="13">
    <source>
        <dbReference type="RuleBase" id="RU003785"/>
    </source>
</evidence>
<evidence type="ECO:0000256" key="11">
    <source>
        <dbReference type="RuleBase" id="RU003783"/>
    </source>
</evidence>
<evidence type="ECO:0000313" key="15">
    <source>
        <dbReference type="Proteomes" id="UP000630353"/>
    </source>
</evidence>
<organism evidence="14 15">
    <name type="scientific">Thalassobaculum fulvum</name>
    <dbReference type="NCBI Taxonomy" id="1633335"/>
    <lineage>
        <taxon>Bacteria</taxon>
        <taxon>Pseudomonadati</taxon>
        <taxon>Pseudomonadota</taxon>
        <taxon>Alphaproteobacteria</taxon>
        <taxon>Rhodospirillales</taxon>
        <taxon>Thalassobaculaceae</taxon>
        <taxon>Thalassobaculum</taxon>
    </lineage>
</organism>
<evidence type="ECO:0000256" key="9">
    <source>
        <dbReference type="ARBA" id="ARBA00049563"/>
    </source>
</evidence>
<keyword evidence="8 10" id="KW-0460">Magnesium</keyword>
<evidence type="ECO:0000256" key="6">
    <source>
        <dbReference type="ARBA" id="ARBA00022741"/>
    </source>
</evidence>
<reference evidence="14" key="1">
    <citation type="journal article" date="2014" name="Int. J. Syst. Evol. Microbiol.">
        <title>Complete genome sequence of Corynebacterium casei LMG S-19264T (=DSM 44701T), isolated from a smear-ripened cheese.</title>
        <authorList>
            <consortium name="US DOE Joint Genome Institute (JGI-PGF)"/>
            <person name="Walter F."/>
            <person name="Albersmeier A."/>
            <person name="Kalinowski J."/>
            <person name="Ruckert C."/>
        </authorList>
    </citation>
    <scope>NUCLEOTIDE SEQUENCE</scope>
    <source>
        <strain evidence="14">KCTC 42651</strain>
    </source>
</reference>
<reference evidence="14" key="2">
    <citation type="submission" date="2020-09" db="EMBL/GenBank/DDBJ databases">
        <authorList>
            <person name="Sun Q."/>
            <person name="Kim S."/>
        </authorList>
    </citation>
    <scope>NUCLEOTIDE SEQUENCE</scope>
    <source>
        <strain evidence="14">KCTC 42651</strain>
    </source>
</reference>
<keyword evidence="6 10" id="KW-0547">Nucleotide-binding</keyword>
<feature type="binding site" evidence="10">
    <location>
        <begin position="28"/>
        <end position="33"/>
    </location>
    <ligand>
        <name>substrate</name>
    </ligand>
</feature>
<evidence type="ECO:0000256" key="4">
    <source>
        <dbReference type="ARBA" id="ARBA00022679"/>
    </source>
</evidence>
<comment type="caution">
    <text evidence="10">Lacks conserved residue(s) required for the propagation of feature annotation.</text>
</comment>
<evidence type="ECO:0000313" key="14">
    <source>
        <dbReference type="EMBL" id="GHD63678.1"/>
    </source>
</evidence>